<organism evidence="2 3">
    <name type="scientific">Tengunoibacter tsumagoiensis</name>
    <dbReference type="NCBI Taxonomy" id="2014871"/>
    <lineage>
        <taxon>Bacteria</taxon>
        <taxon>Bacillati</taxon>
        <taxon>Chloroflexota</taxon>
        <taxon>Ktedonobacteria</taxon>
        <taxon>Ktedonobacterales</taxon>
        <taxon>Dictyobacteraceae</taxon>
        <taxon>Tengunoibacter</taxon>
    </lineage>
</organism>
<dbReference type="InterPro" id="IPR010296">
    <property type="entry name" value="DUF899_thioredox"/>
</dbReference>
<evidence type="ECO:0000313" key="3">
    <source>
        <dbReference type="Proteomes" id="UP000287352"/>
    </source>
</evidence>
<reference evidence="3" key="1">
    <citation type="submission" date="2018-12" db="EMBL/GenBank/DDBJ databases">
        <title>Tengunoibacter tsumagoiensis gen. nov., sp. nov., Dictyobacter kobayashii sp. nov., D. alpinus sp. nov., and D. joshuensis sp. nov. and description of Dictyobacteraceae fam. nov. within the order Ktedonobacterales isolated from Tengu-no-mugimeshi.</title>
        <authorList>
            <person name="Wang C.M."/>
            <person name="Zheng Y."/>
            <person name="Sakai Y."/>
            <person name="Toyoda A."/>
            <person name="Minakuchi Y."/>
            <person name="Abe K."/>
            <person name="Yokota A."/>
            <person name="Yabe S."/>
        </authorList>
    </citation>
    <scope>NUCLEOTIDE SEQUENCE [LARGE SCALE GENOMIC DNA]</scope>
    <source>
        <strain evidence="3">Uno3</strain>
    </source>
</reference>
<dbReference type="OrthoDB" id="9807535at2"/>
<proteinExistence type="predicted"/>
<keyword evidence="3" id="KW-1185">Reference proteome</keyword>
<evidence type="ECO:0008006" key="4">
    <source>
        <dbReference type="Google" id="ProtNLM"/>
    </source>
</evidence>
<dbReference type="Proteomes" id="UP000287352">
    <property type="component" value="Unassembled WGS sequence"/>
</dbReference>
<dbReference type="RefSeq" id="WP_126582430.1">
    <property type="nucleotide sequence ID" value="NZ_BIFR01000002.1"/>
</dbReference>
<protein>
    <recommendedName>
        <fullName evidence="4">DUF899 domain-containing protein</fullName>
    </recommendedName>
</protein>
<name>A0A402A6Z1_9CHLR</name>
<dbReference type="Pfam" id="PF05988">
    <property type="entry name" value="DUF899"/>
    <property type="match status" value="1"/>
</dbReference>
<accession>A0A402A6Z1</accession>
<evidence type="ECO:0000256" key="1">
    <source>
        <dbReference type="SAM" id="MobiDB-lite"/>
    </source>
</evidence>
<evidence type="ECO:0000313" key="2">
    <source>
        <dbReference type="EMBL" id="GCE14902.1"/>
    </source>
</evidence>
<dbReference type="AlphaFoldDB" id="A0A402A6Z1"/>
<comment type="caution">
    <text evidence="2">The sequence shown here is derived from an EMBL/GenBank/DDBJ whole genome shotgun (WGS) entry which is preliminary data.</text>
</comment>
<feature type="region of interest" description="Disordered" evidence="1">
    <location>
        <begin position="211"/>
        <end position="232"/>
    </location>
</feature>
<sequence>MNKPNQNNFARGLDTVAQPVVVDRATWQAELDTLRVREKAHTRTGDALAAARRRLPMVEVDSSIPLIGPHGPVPLLEVFEGRRQLIAYFHMWHAGQPAEAQCEGCTFFTTHINELSYLNSRDVSYATFCEGPYEESSRYHDFMGWTMPWYSVPQDAVDQLIADRHFGMLVSYLRNGNQVFETYWTTDRGTEVMAPSYGLLDLTVYGRQETWEDSPEGWPQRRGGTDGSAFRMDGRPTAQWSRLAAGRSDDLGTKATATTPHCCQAERPLI</sequence>
<dbReference type="EMBL" id="BIFR01000002">
    <property type="protein sequence ID" value="GCE14902.1"/>
    <property type="molecule type" value="Genomic_DNA"/>
</dbReference>
<gene>
    <name evidence="2" type="ORF">KTT_47610</name>
</gene>